<dbReference type="AlphaFoldDB" id="A0A117MQF5"/>
<name>A0A117MQF5_CHLLI</name>
<evidence type="ECO:0000256" key="1">
    <source>
        <dbReference type="ARBA" id="ARBA00007664"/>
    </source>
</evidence>
<evidence type="ECO:0000313" key="7">
    <source>
        <dbReference type="Proteomes" id="UP000053937"/>
    </source>
</evidence>
<evidence type="ECO:0000256" key="5">
    <source>
        <dbReference type="ARBA" id="ARBA00023157"/>
    </source>
</evidence>
<dbReference type="GO" id="GO:0006508">
    <property type="term" value="P:proteolysis"/>
    <property type="evidence" value="ECO:0007669"/>
    <property type="project" value="UniProtKB-KW"/>
</dbReference>
<keyword evidence="2" id="KW-0645">Protease</keyword>
<comment type="similarity">
    <text evidence="1">Belongs to the peptidase S1 family.</text>
</comment>
<dbReference type="OrthoDB" id="104542at2"/>
<evidence type="ECO:0000256" key="3">
    <source>
        <dbReference type="ARBA" id="ARBA00022801"/>
    </source>
</evidence>
<keyword evidence="7" id="KW-1185">Reference proteome</keyword>
<dbReference type="SUPFAM" id="SSF50494">
    <property type="entry name" value="Trypsin-like serine proteases"/>
    <property type="match status" value="1"/>
</dbReference>
<dbReference type="InterPro" id="IPR043504">
    <property type="entry name" value="Peptidase_S1_PA_chymotrypsin"/>
</dbReference>
<organism evidence="6 7">
    <name type="scientific">Chlorobium limicola</name>
    <dbReference type="NCBI Taxonomy" id="1092"/>
    <lineage>
        <taxon>Bacteria</taxon>
        <taxon>Pseudomonadati</taxon>
        <taxon>Chlorobiota</taxon>
        <taxon>Chlorobiia</taxon>
        <taxon>Chlorobiales</taxon>
        <taxon>Chlorobiaceae</taxon>
        <taxon>Chlorobium/Pelodictyon group</taxon>
        <taxon>Chlorobium</taxon>
    </lineage>
</organism>
<proteinExistence type="inferred from homology"/>
<keyword evidence="3" id="KW-0378">Hydrolase</keyword>
<accession>A0A117MQF5</accession>
<dbReference type="InterPro" id="IPR001316">
    <property type="entry name" value="Pept_S1A_streptogrisin"/>
</dbReference>
<protein>
    <recommendedName>
        <fullName evidence="8">Peptidase S1 and S6 chymotrypsin/Hap</fullName>
    </recommendedName>
</protein>
<dbReference type="Pfam" id="PF13365">
    <property type="entry name" value="Trypsin_2"/>
    <property type="match status" value="1"/>
</dbReference>
<comment type="caution">
    <text evidence="6">The sequence shown here is derived from an EMBL/GenBank/DDBJ whole genome shotgun (WGS) entry which is preliminary data.</text>
</comment>
<evidence type="ECO:0000313" key="6">
    <source>
        <dbReference type="EMBL" id="KUL30162.1"/>
    </source>
</evidence>
<dbReference type="RefSeq" id="WP_059138806.1">
    <property type="nucleotide sequence ID" value="NZ_LMBR01000101.1"/>
</dbReference>
<sequence length="332" mass="34338">MNAIISSIIPVLDSVRDSLMNYRNVVATGIGYKTTSGKKTDQLSIICSVERKEPSSKLMSADLLPKSVDGFPTDVVATGRIRVFQPPTGRLRPTPGGASIGHFEITAGTLGCLVKKNGEIYILSNNHVLANSNDASIGDPILQPGPYDGGTNPADIIAELAEFVPISYIGSESGCPVANSIAEACNLVASLTGSNTRLHAVTVQAAKNLVDAAIARPINPTELQSEILGIGAISGSAEGTLGMAVRKSGRTTGLTTGEIEQVDVTVNVNYGGDRVAQFSDQLLAGAMSQGGDSGSAVLDGDGRLVGLLFAGSDQTTVINRIQNVFTLLGVTL</sequence>
<dbReference type="GO" id="GO:0004252">
    <property type="term" value="F:serine-type endopeptidase activity"/>
    <property type="evidence" value="ECO:0007669"/>
    <property type="project" value="InterPro"/>
</dbReference>
<evidence type="ECO:0000256" key="2">
    <source>
        <dbReference type="ARBA" id="ARBA00022670"/>
    </source>
</evidence>
<dbReference type="InterPro" id="IPR009003">
    <property type="entry name" value="Peptidase_S1_PA"/>
</dbReference>
<dbReference type="Gene3D" id="2.40.10.10">
    <property type="entry name" value="Trypsin-like serine proteases"/>
    <property type="match status" value="1"/>
</dbReference>
<gene>
    <name evidence="6" type="ORF">ASB62_04505</name>
</gene>
<keyword evidence="4" id="KW-0720">Serine protease</keyword>
<dbReference type="PRINTS" id="PR00861">
    <property type="entry name" value="ALYTICPTASE"/>
</dbReference>
<dbReference type="EMBL" id="LMBR01000101">
    <property type="protein sequence ID" value="KUL30162.1"/>
    <property type="molecule type" value="Genomic_DNA"/>
</dbReference>
<keyword evidence="5" id="KW-1015">Disulfide bond</keyword>
<dbReference type="Proteomes" id="UP000053937">
    <property type="component" value="Unassembled WGS sequence"/>
</dbReference>
<evidence type="ECO:0000256" key="4">
    <source>
        <dbReference type="ARBA" id="ARBA00022825"/>
    </source>
</evidence>
<evidence type="ECO:0008006" key="8">
    <source>
        <dbReference type="Google" id="ProtNLM"/>
    </source>
</evidence>
<reference evidence="6 7" key="1">
    <citation type="submission" date="2015-10" db="EMBL/GenBank/DDBJ databases">
        <title>Draft Genome Sequence of Chlorobium limicola strain Frasassi Growing under Artificial Lighting in the Frasassi Cave System.</title>
        <authorList>
            <person name="Mansor M."/>
            <person name="Macalady J."/>
        </authorList>
    </citation>
    <scope>NUCLEOTIDE SEQUENCE [LARGE SCALE GENOMIC DNA]</scope>
    <source>
        <strain evidence="6 7">Frasassi</strain>
    </source>
</reference>